<sequence>MEMDVEELDLPKVKSKSGGFMVESNRRVTIRRKAPINLTIMAPNKKTNELYYKQRLQSLRKYFHFQ</sequence>
<dbReference type="EMBL" id="JAAIUW010000003">
    <property type="protein sequence ID" value="KAF7837495.1"/>
    <property type="molecule type" value="Genomic_DNA"/>
</dbReference>
<organism evidence="1 2">
    <name type="scientific">Senna tora</name>
    <dbReference type="NCBI Taxonomy" id="362788"/>
    <lineage>
        <taxon>Eukaryota</taxon>
        <taxon>Viridiplantae</taxon>
        <taxon>Streptophyta</taxon>
        <taxon>Embryophyta</taxon>
        <taxon>Tracheophyta</taxon>
        <taxon>Spermatophyta</taxon>
        <taxon>Magnoliopsida</taxon>
        <taxon>eudicotyledons</taxon>
        <taxon>Gunneridae</taxon>
        <taxon>Pentapetalae</taxon>
        <taxon>rosids</taxon>
        <taxon>fabids</taxon>
        <taxon>Fabales</taxon>
        <taxon>Fabaceae</taxon>
        <taxon>Caesalpinioideae</taxon>
        <taxon>Cassia clade</taxon>
        <taxon>Senna</taxon>
    </lineage>
</organism>
<evidence type="ECO:0000313" key="1">
    <source>
        <dbReference type="EMBL" id="KAF7837495.1"/>
    </source>
</evidence>
<keyword evidence="2" id="KW-1185">Reference proteome</keyword>
<name>A0A835CEC6_9FABA</name>
<evidence type="ECO:0000313" key="2">
    <source>
        <dbReference type="Proteomes" id="UP000634136"/>
    </source>
</evidence>
<reference evidence="1" key="1">
    <citation type="submission" date="2020-09" db="EMBL/GenBank/DDBJ databases">
        <title>Genome-Enabled Discovery of Anthraquinone Biosynthesis in Senna tora.</title>
        <authorList>
            <person name="Kang S.-H."/>
            <person name="Pandey R.P."/>
            <person name="Lee C.-M."/>
            <person name="Sim J.-S."/>
            <person name="Jeong J.-T."/>
            <person name="Choi B.-S."/>
            <person name="Jung M."/>
            <person name="Ginzburg D."/>
            <person name="Zhao K."/>
            <person name="Won S.Y."/>
            <person name="Oh T.-J."/>
            <person name="Yu Y."/>
            <person name="Kim N.-H."/>
            <person name="Lee O.R."/>
            <person name="Lee T.-H."/>
            <person name="Bashyal P."/>
            <person name="Kim T.-S."/>
            <person name="Lee W.-H."/>
            <person name="Kawkins C."/>
            <person name="Kim C.-K."/>
            <person name="Kim J.S."/>
            <person name="Ahn B.O."/>
            <person name="Rhee S.Y."/>
            <person name="Sohng J.K."/>
        </authorList>
    </citation>
    <scope>NUCLEOTIDE SEQUENCE</scope>
    <source>
        <tissue evidence="1">Leaf</tissue>
    </source>
</reference>
<accession>A0A835CEC6</accession>
<gene>
    <name evidence="1" type="ORF">G2W53_005977</name>
</gene>
<dbReference type="AlphaFoldDB" id="A0A835CEC6"/>
<protein>
    <submittedName>
        <fullName evidence="1">Uncharacterized protein</fullName>
    </submittedName>
</protein>
<comment type="caution">
    <text evidence="1">The sequence shown here is derived from an EMBL/GenBank/DDBJ whole genome shotgun (WGS) entry which is preliminary data.</text>
</comment>
<dbReference type="Proteomes" id="UP000634136">
    <property type="component" value="Unassembled WGS sequence"/>
</dbReference>
<proteinExistence type="predicted"/>